<comment type="caution">
    <text evidence="4">The sequence shown here is derived from an EMBL/GenBank/DDBJ whole genome shotgun (WGS) entry which is preliminary data.</text>
</comment>
<feature type="signal peptide" evidence="1">
    <location>
        <begin position="1"/>
        <end position="19"/>
    </location>
</feature>
<accession>A0A7W3XUL8</accession>
<dbReference type="PANTHER" id="PTHR43580">
    <property type="entry name" value="OXIDOREDUCTASE GLYR1-RELATED"/>
    <property type="match status" value="1"/>
</dbReference>
<organism evidence="4 5">
    <name type="scientific">Streptomyces calidiresistens</name>
    <dbReference type="NCBI Taxonomy" id="1485586"/>
    <lineage>
        <taxon>Bacteria</taxon>
        <taxon>Bacillati</taxon>
        <taxon>Actinomycetota</taxon>
        <taxon>Actinomycetes</taxon>
        <taxon>Kitasatosporales</taxon>
        <taxon>Streptomycetaceae</taxon>
        <taxon>Streptomyces</taxon>
    </lineage>
</organism>
<dbReference type="InterPro" id="IPR051265">
    <property type="entry name" value="HIBADH-related_NP60_sf"/>
</dbReference>
<dbReference type="InterPro" id="IPR036291">
    <property type="entry name" value="NAD(P)-bd_dom_sf"/>
</dbReference>
<dbReference type="Pfam" id="PF21761">
    <property type="entry name" value="RedAm-like_C"/>
    <property type="match status" value="1"/>
</dbReference>
<dbReference type="InterPro" id="IPR048666">
    <property type="entry name" value="RedAm-like_C"/>
</dbReference>
<keyword evidence="1" id="KW-0732">Signal</keyword>
<dbReference type="Gene3D" id="3.40.50.720">
    <property type="entry name" value="NAD(P)-binding Rossmann-like Domain"/>
    <property type="match status" value="1"/>
</dbReference>
<dbReference type="GO" id="GO:0003677">
    <property type="term" value="F:DNA binding"/>
    <property type="evidence" value="ECO:0007669"/>
    <property type="project" value="TreeGrafter"/>
</dbReference>
<dbReference type="InterPro" id="IPR006115">
    <property type="entry name" value="6PGDH_NADP-bd"/>
</dbReference>
<dbReference type="SUPFAM" id="SSF51735">
    <property type="entry name" value="NAD(P)-binding Rossmann-fold domains"/>
    <property type="match status" value="1"/>
</dbReference>
<evidence type="ECO:0000313" key="4">
    <source>
        <dbReference type="EMBL" id="MBB0228035.1"/>
    </source>
</evidence>
<reference evidence="5" key="1">
    <citation type="submission" date="2019-10" db="EMBL/GenBank/DDBJ databases">
        <title>Streptomyces sp. nov., a novel actinobacterium isolated from alkaline environment.</title>
        <authorList>
            <person name="Golinska P."/>
        </authorList>
    </citation>
    <scope>NUCLEOTIDE SEQUENCE [LARGE SCALE GENOMIC DNA]</scope>
    <source>
        <strain evidence="5">DSM 42108</strain>
    </source>
</reference>
<evidence type="ECO:0000259" key="3">
    <source>
        <dbReference type="Pfam" id="PF21761"/>
    </source>
</evidence>
<feature type="chain" id="PRO_5031045128" evidence="1">
    <location>
        <begin position="20"/>
        <end position="286"/>
    </location>
</feature>
<keyword evidence="5" id="KW-1185">Reference proteome</keyword>
<feature type="domain" description="6-phosphogluconate dehydrogenase NADP-binding" evidence="2">
    <location>
        <begin position="6"/>
        <end position="154"/>
    </location>
</feature>
<protein>
    <submittedName>
        <fullName evidence="4">NAD(P)-dependent oxidoreductase</fullName>
    </submittedName>
</protein>
<evidence type="ECO:0000313" key="5">
    <source>
        <dbReference type="Proteomes" id="UP000530234"/>
    </source>
</evidence>
<gene>
    <name evidence="4" type="ORF">FOE67_00550</name>
</gene>
<dbReference type="AlphaFoldDB" id="A0A7W3XUL8"/>
<evidence type="ECO:0000256" key="1">
    <source>
        <dbReference type="SAM" id="SignalP"/>
    </source>
</evidence>
<name>A0A7W3XUL8_9ACTN</name>
<dbReference type="Proteomes" id="UP000530234">
    <property type="component" value="Unassembled WGS sequence"/>
</dbReference>
<dbReference type="InterPro" id="IPR013328">
    <property type="entry name" value="6PGD_dom2"/>
</dbReference>
<dbReference type="GO" id="GO:0050661">
    <property type="term" value="F:NADP binding"/>
    <property type="evidence" value="ECO:0007669"/>
    <property type="project" value="InterPro"/>
</dbReference>
<dbReference type="EMBL" id="VKHS01000004">
    <property type="protein sequence ID" value="MBB0228035.1"/>
    <property type="molecule type" value="Genomic_DNA"/>
</dbReference>
<dbReference type="Gene3D" id="1.10.1040.10">
    <property type="entry name" value="N-(1-d-carboxylethyl)-l-norvaline Dehydrogenase, domain 2"/>
    <property type="match status" value="1"/>
</dbReference>
<dbReference type="PANTHER" id="PTHR43580:SF2">
    <property type="entry name" value="CYTOKINE-LIKE NUCLEAR FACTOR N-PAC"/>
    <property type="match status" value="1"/>
</dbReference>
<dbReference type="Pfam" id="PF03446">
    <property type="entry name" value="NAD_binding_2"/>
    <property type="match status" value="1"/>
</dbReference>
<sequence length="286" mass="30543">MTGTSFTLLGLGAMGRALAAAALDAGHSPTLWNRTPGRAGELLARGAREAASAREAITSADLIIVCLYDHASVHETLDPESDALRGRTLINLTTTTPEEARELSAWAAQRDIAYLDGAVMSVPGAIGSAEALILYSGSPEVFTTHREFLNTWAGSTHEGEDPGLASLWDLALLSGMYSMFAGFLQGVAMLQSAGVGAAEYAERAAPFLASMTELLGHSTEHLDKRDYGEPLQSLEWTTTLLDTITRAASEQGITPAPVDMVQRLIRRQIDAGHGAEDFDRIIESMR</sequence>
<dbReference type="GO" id="GO:0031491">
    <property type="term" value="F:nucleosome binding"/>
    <property type="evidence" value="ECO:0007669"/>
    <property type="project" value="TreeGrafter"/>
</dbReference>
<dbReference type="GO" id="GO:0000785">
    <property type="term" value="C:chromatin"/>
    <property type="evidence" value="ECO:0007669"/>
    <property type="project" value="TreeGrafter"/>
</dbReference>
<dbReference type="GO" id="GO:0140673">
    <property type="term" value="P:transcription elongation-coupled chromatin remodeling"/>
    <property type="evidence" value="ECO:0007669"/>
    <property type="project" value="TreeGrafter"/>
</dbReference>
<proteinExistence type="predicted"/>
<feature type="domain" description="NADPH-dependent reductive aminase-like C-terminal" evidence="3">
    <location>
        <begin position="161"/>
        <end position="286"/>
    </location>
</feature>
<dbReference type="RefSeq" id="WP_182659748.1">
    <property type="nucleotide sequence ID" value="NZ_VKHS01000004.1"/>
</dbReference>
<evidence type="ECO:0000259" key="2">
    <source>
        <dbReference type="Pfam" id="PF03446"/>
    </source>
</evidence>